<feature type="non-terminal residue" evidence="2">
    <location>
        <position position="180"/>
    </location>
</feature>
<feature type="compositionally biased region" description="Basic and acidic residues" evidence="1">
    <location>
        <begin position="116"/>
        <end position="164"/>
    </location>
</feature>
<feature type="non-terminal residue" evidence="2">
    <location>
        <position position="1"/>
    </location>
</feature>
<organism evidence="2">
    <name type="scientific">uncultured Nocardioidaceae bacterium</name>
    <dbReference type="NCBI Taxonomy" id="253824"/>
    <lineage>
        <taxon>Bacteria</taxon>
        <taxon>Bacillati</taxon>
        <taxon>Actinomycetota</taxon>
        <taxon>Actinomycetes</taxon>
        <taxon>Propionibacteriales</taxon>
        <taxon>Nocardioidaceae</taxon>
        <taxon>environmental samples</taxon>
    </lineage>
</organism>
<feature type="compositionally biased region" description="Basic residues" evidence="1">
    <location>
        <begin position="67"/>
        <end position="90"/>
    </location>
</feature>
<feature type="compositionally biased region" description="Basic and acidic residues" evidence="1">
    <location>
        <begin position="1"/>
        <end position="20"/>
    </location>
</feature>
<name>A0A6J4MKA0_9ACTN</name>
<feature type="compositionally biased region" description="Gly residues" evidence="1">
    <location>
        <begin position="25"/>
        <end position="36"/>
    </location>
</feature>
<accession>A0A6J4MKA0</accession>
<evidence type="ECO:0000256" key="1">
    <source>
        <dbReference type="SAM" id="MobiDB-lite"/>
    </source>
</evidence>
<dbReference type="GO" id="GO:0004812">
    <property type="term" value="F:aminoacyl-tRNA ligase activity"/>
    <property type="evidence" value="ECO:0007669"/>
    <property type="project" value="UniProtKB-KW"/>
</dbReference>
<reference evidence="2" key="1">
    <citation type="submission" date="2020-02" db="EMBL/GenBank/DDBJ databases">
        <authorList>
            <person name="Meier V. D."/>
        </authorList>
    </citation>
    <scope>NUCLEOTIDE SEQUENCE</scope>
    <source>
        <strain evidence="2">AVDCRST_MAG47</strain>
    </source>
</reference>
<protein>
    <submittedName>
        <fullName evidence="2">YbaK/prolyl-tRNA synthetase associated region</fullName>
    </submittedName>
</protein>
<keyword evidence="2" id="KW-0436">Ligase</keyword>
<dbReference type="EMBL" id="CADCUK010000007">
    <property type="protein sequence ID" value="CAA9360274.1"/>
    <property type="molecule type" value="Genomic_DNA"/>
</dbReference>
<feature type="compositionally biased region" description="Basic and acidic residues" evidence="1">
    <location>
        <begin position="42"/>
        <end position="66"/>
    </location>
</feature>
<keyword evidence="2" id="KW-0030">Aminoacyl-tRNA synthetase</keyword>
<feature type="region of interest" description="Disordered" evidence="1">
    <location>
        <begin position="1"/>
        <end position="180"/>
    </location>
</feature>
<proteinExistence type="predicted"/>
<sequence>GRVEGRRADRRTSVVEDGAARRPGRGGTVAVGGGRPGRGRRDRPGARGHRSADRGLRPASRRERQLRGGRRTSRRRRAHRRLRGAGRHQGRREQPRQTPARRAEGVVPRHRAGGAADRHGVRRDHACRPPRRVADLRRRVPDRGRRGDPGQRRASVEAADERHGARAPARCRGRARAGRL</sequence>
<gene>
    <name evidence="2" type="ORF">AVDCRST_MAG47-123</name>
</gene>
<dbReference type="AlphaFoldDB" id="A0A6J4MKA0"/>
<feature type="compositionally biased region" description="Basic residues" evidence="1">
    <location>
        <begin position="169"/>
        <end position="180"/>
    </location>
</feature>
<evidence type="ECO:0000313" key="2">
    <source>
        <dbReference type="EMBL" id="CAA9360274.1"/>
    </source>
</evidence>